<feature type="non-terminal residue" evidence="9">
    <location>
        <position position="1"/>
    </location>
</feature>
<evidence type="ECO:0000256" key="4">
    <source>
        <dbReference type="ARBA" id="ARBA00022692"/>
    </source>
</evidence>
<dbReference type="InterPro" id="IPR009318">
    <property type="entry name" value="Gustatory_rcpt"/>
</dbReference>
<keyword evidence="7" id="KW-0675">Receptor</keyword>
<sequence>VLIFPNRRSAASTDTGLFRRRCLSLVLTVMKICAMSYFAASIHDESMVTRTLLNDVPTESYCAEVARFVHDVVSMNVALTGMKFFSVTRAFILTVGIVSEK</sequence>
<dbReference type="Pfam" id="PF06151">
    <property type="entry name" value="Trehalose_recp"/>
    <property type="match status" value="1"/>
</dbReference>
<gene>
    <name evidence="9" type="ORF">TPAB3V08_LOCUS14082</name>
</gene>
<feature type="transmembrane region" description="Helical" evidence="8">
    <location>
        <begin position="77"/>
        <end position="98"/>
    </location>
</feature>
<name>A0ABN7PLR6_TIMPD</name>
<keyword evidence="5 8" id="KW-1133">Transmembrane helix</keyword>
<dbReference type="PANTHER" id="PTHR21421">
    <property type="entry name" value="GUSTATORY RECEPTOR"/>
    <property type="match status" value="1"/>
</dbReference>
<keyword evidence="3" id="KW-1003">Cell membrane</keyword>
<organism evidence="9 10">
    <name type="scientific">Timema podura</name>
    <name type="common">Walking stick</name>
    <dbReference type="NCBI Taxonomy" id="61482"/>
    <lineage>
        <taxon>Eukaryota</taxon>
        <taxon>Metazoa</taxon>
        <taxon>Ecdysozoa</taxon>
        <taxon>Arthropoda</taxon>
        <taxon>Hexapoda</taxon>
        <taxon>Insecta</taxon>
        <taxon>Pterygota</taxon>
        <taxon>Neoptera</taxon>
        <taxon>Polyneoptera</taxon>
        <taxon>Phasmatodea</taxon>
        <taxon>Timematodea</taxon>
        <taxon>Timematoidea</taxon>
        <taxon>Timematidae</taxon>
        <taxon>Timema</taxon>
    </lineage>
</organism>
<evidence type="ECO:0000256" key="7">
    <source>
        <dbReference type="ARBA" id="ARBA00023170"/>
    </source>
</evidence>
<proteinExistence type="inferred from homology"/>
<evidence type="ECO:0000313" key="9">
    <source>
        <dbReference type="EMBL" id="CAG2067139.1"/>
    </source>
</evidence>
<dbReference type="Proteomes" id="UP001153148">
    <property type="component" value="Unassembled WGS sequence"/>
</dbReference>
<evidence type="ECO:0000256" key="2">
    <source>
        <dbReference type="ARBA" id="ARBA00005327"/>
    </source>
</evidence>
<dbReference type="EMBL" id="CAJPIN010063921">
    <property type="protein sequence ID" value="CAG2067139.1"/>
    <property type="molecule type" value="Genomic_DNA"/>
</dbReference>
<protein>
    <submittedName>
        <fullName evidence="9">Uncharacterized protein</fullName>
    </submittedName>
</protein>
<comment type="subcellular location">
    <subcellularLocation>
        <location evidence="1">Cell membrane</location>
        <topology evidence="1">Multi-pass membrane protein</topology>
    </subcellularLocation>
</comment>
<evidence type="ECO:0000256" key="1">
    <source>
        <dbReference type="ARBA" id="ARBA00004651"/>
    </source>
</evidence>
<keyword evidence="10" id="KW-1185">Reference proteome</keyword>
<comment type="similarity">
    <text evidence="2">Belongs to the insect chemoreceptor superfamily. Gustatory receptor (GR) family. Gr5a subfamily.</text>
</comment>
<keyword evidence="4 8" id="KW-0812">Transmembrane</keyword>
<evidence type="ECO:0000256" key="6">
    <source>
        <dbReference type="ARBA" id="ARBA00023136"/>
    </source>
</evidence>
<evidence type="ECO:0000256" key="8">
    <source>
        <dbReference type="SAM" id="Phobius"/>
    </source>
</evidence>
<accession>A0ABN7PLR6</accession>
<feature type="transmembrane region" description="Helical" evidence="8">
    <location>
        <begin position="21"/>
        <end position="40"/>
    </location>
</feature>
<dbReference type="PANTHER" id="PTHR21421:SF29">
    <property type="entry name" value="GUSTATORY RECEPTOR 5A FOR TREHALOSE-RELATED"/>
    <property type="match status" value="1"/>
</dbReference>
<reference evidence="9" key="1">
    <citation type="submission" date="2021-03" db="EMBL/GenBank/DDBJ databases">
        <authorList>
            <person name="Tran Van P."/>
        </authorList>
    </citation>
    <scope>NUCLEOTIDE SEQUENCE</scope>
</reference>
<evidence type="ECO:0000313" key="10">
    <source>
        <dbReference type="Proteomes" id="UP001153148"/>
    </source>
</evidence>
<evidence type="ECO:0000256" key="3">
    <source>
        <dbReference type="ARBA" id="ARBA00022475"/>
    </source>
</evidence>
<evidence type="ECO:0000256" key="5">
    <source>
        <dbReference type="ARBA" id="ARBA00022989"/>
    </source>
</evidence>
<comment type="caution">
    <text evidence="9">The sequence shown here is derived from an EMBL/GenBank/DDBJ whole genome shotgun (WGS) entry which is preliminary data.</text>
</comment>
<keyword evidence="6 8" id="KW-0472">Membrane</keyword>